<dbReference type="InterPro" id="IPR023214">
    <property type="entry name" value="HAD_sf"/>
</dbReference>
<dbReference type="CDD" id="cd16423">
    <property type="entry name" value="HAD_BPGM-like"/>
    <property type="match status" value="1"/>
</dbReference>
<gene>
    <name evidence="1" type="ORF">KSF_055280</name>
</gene>
<protein>
    <submittedName>
        <fullName evidence="1">Haloacid dehalogenase</fullName>
    </submittedName>
</protein>
<evidence type="ECO:0000313" key="2">
    <source>
        <dbReference type="Proteomes" id="UP000597444"/>
    </source>
</evidence>
<dbReference type="PANTHER" id="PTHR18901">
    <property type="entry name" value="2-DEOXYGLUCOSE-6-PHOSPHATE PHOSPHATASE 2"/>
    <property type="match status" value="1"/>
</dbReference>
<dbReference type="Proteomes" id="UP000597444">
    <property type="component" value="Unassembled WGS sequence"/>
</dbReference>
<dbReference type="InterPro" id="IPR041492">
    <property type="entry name" value="HAD_2"/>
</dbReference>
<dbReference type="SFLD" id="SFLDS00003">
    <property type="entry name" value="Haloacid_Dehalogenase"/>
    <property type="match status" value="1"/>
</dbReference>
<evidence type="ECO:0000313" key="1">
    <source>
        <dbReference type="EMBL" id="GHO95480.1"/>
    </source>
</evidence>
<dbReference type="InterPro" id="IPR006439">
    <property type="entry name" value="HAD-SF_hydro_IA"/>
</dbReference>
<proteinExistence type="predicted"/>
<dbReference type="PANTHER" id="PTHR18901:SF38">
    <property type="entry name" value="PSEUDOURIDINE-5'-PHOSPHATASE"/>
    <property type="match status" value="1"/>
</dbReference>
<dbReference type="AlphaFoldDB" id="A0A8J3IN84"/>
<dbReference type="Pfam" id="PF13419">
    <property type="entry name" value="HAD_2"/>
    <property type="match status" value="1"/>
</dbReference>
<reference evidence="1" key="1">
    <citation type="submission" date="2020-10" db="EMBL/GenBank/DDBJ databases">
        <title>Taxonomic study of unclassified bacteria belonging to the class Ktedonobacteria.</title>
        <authorList>
            <person name="Yabe S."/>
            <person name="Wang C.M."/>
            <person name="Zheng Y."/>
            <person name="Sakai Y."/>
            <person name="Cavaletti L."/>
            <person name="Monciardini P."/>
            <person name="Donadio S."/>
        </authorList>
    </citation>
    <scope>NUCLEOTIDE SEQUENCE</scope>
    <source>
        <strain evidence="1">ID150040</strain>
    </source>
</reference>
<dbReference type="RefSeq" id="WP_220206155.1">
    <property type="nucleotide sequence ID" value="NZ_BNJK01000001.1"/>
</dbReference>
<dbReference type="NCBIfam" id="TIGR01509">
    <property type="entry name" value="HAD-SF-IA-v3"/>
    <property type="match status" value="1"/>
</dbReference>
<dbReference type="Gene3D" id="1.10.150.240">
    <property type="entry name" value="Putative phosphatase, domain 2"/>
    <property type="match status" value="1"/>
</dbReference>
<dbReference type="EMBL" id="BNJK01000001">
    <property type="protein sequence ID" value="GHO95480.1"/>
    <property type="molecule type" value="Genomic_DNA"/>
</dbReference>
<dbReference type="SUPFAM" id="SSF56784">
    <property type="entry name" value="HAD-like"/>
    <property type="match status" value="1"/>
</dbReference>
<dbReference type="PRINTS" id="PR00413">
    <property type="entry name" value="HADHALOGNASE"/>
</dbReference>
<dbReference type="InterPro" id="IPR023198">
    <property type="entry name" value="PGP-like_dom2"/>
</dbReference>
<accession>A0A8J3IN84</accession>
<name>A0A8J3IN84_9CHLR</name>
<sequence>MIGSPIDYGLDERLHMIQALVFDFDGLILDTEISAFQSWQEIYQEYRCELPLEKWVACVGGGVELFDPCDYLETLLNMPIARETLLSRRRLRHHEMIRSLSALPGIEEYILAAKQLKLKLAVASSSSREWVEGHLSRLNLLKYFDCLCCGDEVTHKKPHPELYLTALATLGVQANQAFALEDSPNGVQAAQHAGLFCVAVPNIITRELPLAHADLRLASLTDMSLVEVIAEIERRRTVAEEAESISR</sequence>
<dbReference type="SFLD" id="SFLDG01129">
    <property type="entry name" value="C1.5:_HAD__Beta-PGM__Phosphata"/>
    <property type="match status" value="1"/>
</dbReference>
<organism evidence="1 2">
    <name type="scientific">Reticulibacter mediterranei</name>
    <dbReference type="NCBI Taxonomy" id="2778369"/>
    <lineage>
        <taxon>Bacteria</taxon>
        <taxon>Bacillati</taxon>
        <taxon>Chloroflexota</taxon>
        <taxon>Ktedonobacteria</taxon>
        <taxon>Ktedonobacterales</taxon>
        <taxon>Reticulibacteraceae</taxon>
        <taxon>Reticulibacter</taxon>
    </lineage>
</organism>
<dbReference type="InterPro" id="IPR036412">
    <property type="entry name" value="HAD-like_sf"/>
</dbReference>
<comment type="caution">
    <text evidence="1">The sequence shown here is derived from an EMBL/GenBank/DDBJ whole genome shotgun (WGS) entry which is preliminary data.</text>
</comment>
<keyword evidence="2" id="KW-1185">Reference proteome</keyword>
<dbReference type="Gene3D" id="3.40.50.1000">
    <property type="entry name" value="HAD superfamily/HAD-like"/>
    <property type="match status" value="1"/>
</dbReference>